<keyword evidence="3 5" id="KW-1133">Transmembrane helix</keyword>
<accession>A0A3N5APJ3</accession>
<evidence type="ECO:0000256" key="3">
    <source>
        <dbReference type="ARBA" id="ARBA00022989"/>
    </source>
</evidence>
<feature type="transmembrane region" description="Helical" evidence="5">
    <location>
        <begin position="250"/>
        <end position="270"/>
    </location>
</feature>
<feature type="transmembrane region" description="Helical" evidence="5">
    <location>
        <begin position="219"/>
        <end position="238"/>
    </location>
</feature>
<dbReference type="OrthoDB" id="5457526at2"/>
<dbReference type="Pfam" id="PF01925">
    <property type="entry name" value="TauE"/>
    <property type="match status" value="1"/>
</dbReference>
<sequence length="272" mass="28097">MLQYLIYFLVGIPAGIIGGLLGTGGCVLMMPVIRFGFHFDPAVAVGTTLTAVVFTAGSGAYQHFKMGNVDGETAALTGYSGVLGVIIGSIVFGYLKAYGHLIDLIVGLAFLLPSVRMLYEGLILAPRQARLGGQATGAPGKSAAPPMVPGSPVSKSILGSVIGFLTGIIGLGGGYALVPSFLYVLRGPMKLAIGTSMASFIWMALVGAIFKLYQHVVDIPTAVCLGIGAVIGALYGAKLVARVKTATLKALFGAIFIYVAAKYILIYFGIAI</sequence>
<evidence type="ECO:0000313" key="6">
    <source>
        <dbReference type="EMBL" id="RPF46873.1"/>
    </source>
</evidence>
<proteinExistence type="inferred from homology"/>
<protein>
    <recommendedName>
        <fullName evidence="5">Probable membrane transporter protein</fullName>
    </recommendedName>
</protein>
<dbReference type="PANTHER" id="PTHR43483">
    <property type="entry name" value="MEMBRANE TRANSPORTER PROTEIN HI_0806-RELATED"/>
    <property type="match status" value="1"/>
</dbReference>
<dbReference type="EMBL" id="RKRE01000002">
    <property type="protein sequence ID" value="RPF46873.1"/>
    <property type="molecule type" value="Genomic_DNA"/>
</dbReference>
<keyword evidence="4 5" id="KW-0472">Membrane</keyword>
<dbReference type="PANTHER" id="PTHR43483:SF3">
    <property type="entry name" value="MEMBRANE TRANSPORTER PROTEIN HI_0806-RELATED"/>
    <property type="match status" value="1"/>
</dbReference>
<organism evidence="6 7">
    <name type="scientific">Thermodesulfitimonas autotrophica</name>
    <dbReference type="NCBI Taxonomy" id="1894989"/>
    <lineage>
        <taxon>Bacteria</taxon>
        <taxon>Bacillati</taxon>
        <taxon>Bacillota</taxon>
        <taxon>Clostridia</taxon>
        <taxon>Thermoanaerobacterales</taxon>
        <taxon>Thermoanaerobacteraceae</taxon>
        <taxon>Thermodesulfitimonas</taxon>
    </lineage>
</organism>
<dbReference type="InterPro" id="IPR002781">
    <property type="entry name" value="TM_pro_TauE-like"/>
</dbReference>
<evidence type="ECO:0000256" key="1">
    <source>
        <dbReference type="ARBA" id="ARBA00004141"/>
    </source>
</evidence>
<name>A0A3N5APJ3_9THEO</name>
<evidence type="ECO:0000256" key="2">
    <source>
        <dbReference type="ARBA" id="ARBA00022692"/>
    </source>
</evidence>
<feature type="transmembrane region" description="Helical" evidence="5">
    <location>
        <begin position="42"/>
        <end position="61"/>
    </location>
</feature>
<evidence type="ECO:0000313" key="7">
    <source>
        <dbReference type="Proteomes" id="UP000282654"/>
    </source>
</evidence>
<evidence type="ECO:0000256" key="4">
    <source>
        <dbReference type="ARBA" id="ARBA00023136"/>
    </source>
</evidence>
<dbReference type="GO" id="GO:0005886">
    <property type="term" value="C:plasma membrane"/>
    <property type="evidence" value="ECO:0007669"/>
    <property type="project" value="UniProtKB-SubCell"/>
</dbReference>
<dbReference type="AlphaFoldDB" id="A0A3N5APJ3"/>
<feature type="transmembrane region" description="Helical" evidence="5">
    <location>
        <begin position="191"/>
        <end position="213"/>
    </location>
</feature>
<evidence type="ECO:0000256" key="5">
    <source>
        <dbReference type="RuleBase" id="RU363041"/>
    </source>
</evidence>
<gene>
    <name evidence="6" type="ORF">EDD75_1134</name>
</gene>
<feature type="transmembrane region" description="Helical" evidence="5">
    <location>
        <begin position="73"/>
        <end position="94"/>
    </location>
</feature>
<keyword evidence="7" id="KW-1185">Reference proteome</keyword>
<feature type="transmembrane region" description="Helical" evidence="5">
    <location>
        <begin position="157"/>
        <end position="184"/>
    </location>
</feature>
<comment type="subcellular location">
    <subcellularLocation>
        <location evidence="5">Cell membrane</location>
        <topology evidence="5">Multi-pass membrane protein</topology>
    </subcellularLocation>
    <subcellularLocation>
        <location evidence="1">Membrane</location>
        <topology evidence="1">Multi-pass membrane protein</topology>
    </subcellularLocation>
</comment>
<keyword evidence="5" id="KW-1003">Cell membrane</keyword>
<comment type="similarity">
    <text evidence="5">Belongs to the 4-toluene sulfonate uptake permease (TSUP) (TC 2.A.102) family.</text>
</comment>
<dbReference type="RefSeq" id="WP_123929295.1">
    <property type="nucleotide sequence ID" value="NZ_RKRE01000002.1"/>
</dbReference>
<comment type="caution">
    <text evidence="6">The sequence shown here is derived from an EMBL/GenBank/DDBJ whole genome shotgun (WGS) entry which is preliminary data.</text>
</comment>
<dbReference type="Proteomes" id="UP000282654">
    <property type="component" value="Unassembled WGS sequence"/>
</dbReference>
<feature type="transmembrane region" description="Helical" evidence="5">
    <location>
        <begin position="6"/>
        <end position="30"/>
    </location>
</feature>
<reference evidence="6 7" key="1">
    <citation type="submission" date="2018-11" db="EMBL/GenBank/DDBJ databases">
        <title>Genomic Encyclopedia of Type Strains, Phase IV (KMG-IV): sequencing the most valuable type-strain genomes for metagenomic binning, comparative biology and taxonomic classification.</title>
        <authorList>
            <person name="Goeker M."/>
        </authorList>
    </citation>
    <scope>NUCLEOTIDE SEQUENCE [LARGE SCALE GENOMIC DNA]</scope>
    <source>
        <strain evidence="6 7">DSM 102936</strain>
    </source>
</reference>
<keyword evidence="2 5" id="KW-0812">Transmembrane</keyword>